<protein>
    <submittedName>
        <fullName evidence="1">Uncharacterized protein</fullName>
    </submittedName>
</protein>
<dbReference type="InParanoid" id="G3H138"/>
<evidence type="ECO:0000313" key="2">
    <source>
        <dbReference type="Proteomes" id="UP000001075"/>
    </source>
</evidence>
<name>G3H138_CRIGR</name>
<dbReference type="Proteomes" id="UP000001075">
    <property type="component" value="Unassembled WGS sequence"/>
</dbReference>
<accession>G3H138</accession>
<dbReference type="AlphaFoldDB" id="G3H138"/>
<gene>
    <name evidence="1" type="ORF">I79_003862</name>
</gene>
<sequence>MATAALPCLHLLKGLCSKHLVPEGLHSAQDCVRLPTYLTIQGLETPTLCPGGLLI</sequence>
<reference evidence="2" key="1">
    <citation type="journal article" date="2011" name="Nat. Biotechnol.">
        <title>The genomic sequence of the Chinese hamster ovary (CHO)-K1 cell line.</title>
        <authorList>
            <person name="Xu X."/>
            <person name="Nagarajan H."/>
            <person name="Lewis N.E."/>
            <person name="Pan S."/>
            <person name="Cai Z."/>
            <person name="Liu X."/>
            <person name="Chen W."/>
            <person name="Xie M."/>
            <person name="Wang W."/>
            <person name="Hammond S."/>
            <person name="Andersen M.R."/>
            <person name="Neff N."/>
            <person name="Passarelli B."/>
            <person name="Koh W."/>
            <person name="Fan H.C."/>
            <person name="Wang J."/>
            <person name="Gui Y."/>
            <person name="Lee K.H."/>
            <person name="Betenbaugh M.J."/>
            <person name="Quake S.R."/>
            <person name="Famili I."/>
            <person name="Palsson B.O."/>
            <person name="Wang J."/>
        </authorList>
    </citation>
    <scope>NUCLEOTIDE SEQUENCE [LARGE SCALE GENOMIC DNA]</scope>
    <source>
        <strain evidence="2">CHO K1 cell line</strain>
    </source>
</reference>
<proteinExistence type="predicted"/>
<evidence type="ECO:0000313" key="1">
    <source>
        <dbReference type="EMBL" id="EGV92605.1"/>
    </source>
</evidence>
<organism evidence="1 2">
    <name type="scientific">Cricetulus griseus</name>
    <name type="common">Chinese hamster</name>
    <name type="synonym">Cricetulus barabensis griseus</name>
    <dbReference type="NCBI Taxonomy" id="10029"/>
    <lineage>
        <taxon>Eukaryota</taxon>
        <taxon>Metazoa</taxon>
        <taxon>Chordata</taxon>
        <taxon>Craniata</taxon>
        <taxon>Vertebrata</taxon>
        <taxon>Euteleostomi</taxon>
        <taxon>Mammalia</taxon>
        <taxon>Eutheria</taxon>
        <taxon>Euarchontoglires</taxon>
        <taxon>Glires</taxon>
        <taxon>Rodentia</taxon>
        <taxon>Myomorpha</taxon>
        <taxon>Muroidea</taxon>
        <taxon>Cricetidae</taxon>
        <taxon>Cricetinae</taxon>
        <taxon>Cricetulus</taxon>
    </lineage>
</organism>
<dbReference type="EMBL" id="JH000101">
    <property type="protein sequence ID" value="EGV92605.1"/>
    <property type="molecule type" value="Genomic_DNA"/>
</dbReference>